<dbReference type="InterPro" id="IPR014710">
    <property type="entry name" value="RmlC-like_jellyroll"/>
</dbReference>
<dbReference type="PANTHER" id="PTHR36114:SF4">
    <property type="entry name" value="CUPIN 2 CONSERVED BARREL DOMAIN-CONTAINING PROTEIN"/>
    <property type="match status" value="1"/>
</dbReference>
<evidence type="ECO:0000259" key="1">
    <source>
        <dbReference type="Pfam" id="PF07883"/>
    </source>
</evidence>
<evidence type="ECO:0000313" key="2">
    <source>
        <dbReference type="EMBL" id="HEC67721.1"/>
    </source>
</evidence>
<sequence>MIIKTEYDKIKPYTTKDGSLIRELMHPNVHGNAKQSLAEAIIPVGFTTLLHKHHQSEEIYHILEGNGIMVIGHERFEVRAGDTICILPRKPHQIQNTGKIPLRLLCCCSPPYSHDDTELLGSIP</sequence>
<accession>A0A7C1VU90</accession>
<dbReference type="InterPro" id="IPR052044">
    <property type="entry name" value="PKS_Associated_Protein"/>
</dbReference>
<dbReference type="EMBL" id="DRIH01000088">
    <property type="protein sequence ID" value="HEC67721.1"/>
    <property type="molecule type" value="Genomic_DNA"/>
</dbReference>
<dbReference type="SUPFAM" id="SSF51182">
    <property type="entry name" value="RmlC-like cupins"/>
    <property type="match status" value="1"/>
</dbReference>
<reference evidence="2" key="1">
    <citation type="journal article" date="2020" name="mSystems">
        <title>Genome- and Community-Level Interaction Insights into Carbon Utilization and Element Cycling Functions of Hydrothermarchaeota in Hydrothermal Sediment.</title>
        <authorList>
            <person name="Zhou Z."/>
            <person name="Liu Y."/>
            <person name="Xu W."/>
            <person name="Pan J."/>
            <person name="Luo Z.H."/>
            <person name="Li M."/>
        </authorList>
    </citation>
    <scope>NUCLEOTIDE SEQUENCE [LARGE SCALE GENOMIC DNA]</scope>
    <source>
        <strain evidence="2">HyVt-389</strain>
    </source>
</reference>
<organism evidence="2">
    <name type="scientific">Desulfofervidus auxilii</name>
    <dbReference type="NCBI Taxonomy" id="1621989"/>
    <lineage>
        <taxon>Bacteria</taxon>
        <taxon>Pseudomonadati</taxon>
        <taxon>Thermodesulfobacteriota</taxon>
        <taxon>Candidatus Desulfofervidia</taxon>
        <taxon>Candidatus Desulfofervidales</taxon>
        <taxon>Candidatus Desulfofervidaceae</taxon>
        <taxon>Candidatus Desulfofervidus</taxon>
    </lineage>
</organism>
<comment type="caution">
    <text evidence="2">The sequence shown here is derived from an EMBL/GenBank/DDBJ whole genome shotgun (WGS) entry which is preliminary data.</text>
</comment>
<dbReference type="PANTHER" id="PTHR36114">
    <property type="entry name" value="16.7 KDA PROTEIN IN WHIE LOCUS"/>
    <property type="match status" value="1"/>
</dbReference>
<dbReference type="Proteomes" id="UP000885738">
    <property type="component" value="Unassembled WGS sequence"/>
</dbReference>
<protein>
    <submittedName>
        <fullName evidence="2">Cupin domain-containing protein</fullName>
    </submittedName>
</protein>
<dbReference type="InterPro" id="IPR011051">
    <property type="entry name" value="RmlC_Cupin_sf"/>
</dbReference>
<dbReference type="AlphaFoldDB" id="A0A7C1VU90"/>
<gene>
    <name evidence="2" type="ORF">ENI35_02755</name>
</gene>
<proteinExistence type="predicted"/>
<dbReference type="Pfam" id="PF07883">
    <property type="entry name" value="Cupin_2"/>
    <property type="match status" value="1"/>
</dbReference>
<name>A0A7C1VU90_DESA2</name>
<dbReference type="CDD" id="cd02214">
    <property type="entry name" value="cupin_MJ1618"/>
    <property type="match status" value="1"/>
</dbReference>
<feature type="domain" description="Cupin type-2" evidence="1">
    <location>
        <begin position="41"/>
        <end position="106"/>
    </location>
</feature>
<dbReference type="InterPro" id="IPR013096">
    <property type="entry name" value="Cupin_2"/>
</dbReference>
<dbReference type="Gene3D" id="2.60.120.10">
    <property type="entry name" value="Jelly Rolls"/>
    <property type="match status" value="1"/>
</dbReference>